<dbReference type="Proteomes" id="UP000324748">
    <property type="component" value="Unassembled WGS sequence"/>
</dbReference>
<reference evidence="1 2" key="1">
    <citation type="submission" date="2019-05" db="EMBL/GenBank/DDBJ databases">
        <title>Emergence of the Ug99 lineage of the wheat stem rust pathogen through somatic hybridization.</title>
        <authorList>
            <person name="Li F."/>
            <person name="Upadhyaya N.M."/>
            <person name="Sperschneider J."/>
            <person name="Matny O."/>
            <person name="Nguyen-Phuc H."/>
            <person name="Mago R."/>
            <person name="Raley C."/>
            <person name="Miller M.E."/>
            <person name="Silverstein K.A.T."/>
            <person name="Henningsen E."/>
            <person name="Hirsch C.D."/>
            <person name="Visser B."/>
            <person name="Pretorius Z.A."/>
            <person name="Steffenson B.J."/>
            <person name="Schwessinger B."/>
            <person name="Dodds P.N."/>
            <person name="Figueroa M."/>
        </authorList>
    </citation>
    <scope>NUCLEOTIDE SEQUENCE [LARGE SCALE GENOMIC DNA]</scope>
    <source>
        <strain evidence="1">21-0</strain>
    </source>
</reference>
<name>A0A5B0MGW5_PUCGR</name>
<dbReference type="EMBL" id="VSWC01000145">
    <property type="protein sequence ID" value="KAA1076477.1"/>
    <property type="molecule type" value="Genomic_DNA"/>
</dbReference>
<evidence type="ECO:0000313" key="1">
    <source>
        <dbReference type="EMBL" id="KAA1076477.1"/>
    </source>
</evidence>
<organism evidence="1 2">
    <name type="scientific">Puccinia graminis f. sp. tritici</name>
    <dbReference type="NCBI Taxonomy" id="56615"/>
    <lineage>
        <taxon>Eukaryota</taxon>
        <taxon>Fungi</taxon>
        <taxon>Dikarya</taxon>
        <taxon>Basidiomycota</taxon>
        <taxon>Pucciniomycotina</taxon>
        <taxon>Pucciniomycetes</taxon>
        <taxon>Pucciniales</taxon>
        <taxon>Pucciniaceae</taxon>
        <taxon>Puccinia</taxon>
    </lineage>
</organism>
<keyword evidence="2" id="KW-1185">Reference proteome</keyword>
<dbReference type="AlphaFoldDB" id="A0A5B0MGW5"/>
<evidence type="ECO:0000313" key="2">
    <source>
        <dbReference type="Proteomes" id="UP000324748"/>
    </source>
</evidence>
<comment type="caution">
    <text evidence="1">The sequence shown here is derived from an EMBL/GenBank/DDBJ whole genome shotgun (WGS) entry which is preliminary data.</text>
</comment>
<proteinExistence type="predicted"/>
<accession>A0A5B0MGW5</accession>
<protein>
    <submittedName>
        <fullName evidence="1">Uncharacterized protein</fullName>
    </submittedName>
</protein>
<gene>
    <name evidence="1" type="ORF">PGT21_008414</name>
</gene>
<sequence length="120" mass="13225">MPLGGPLPSPHTNIALVEKEVRLSLLLSSGRKGCGSVGLDLEREGVALAYSPSSRIHKGSLIYARENPKLSVNAVSHMLLSWDEGLQHGFVIRRCEQKVSGLRRITYVDTMSNVDAYYRC</sequence>